<proteinExistence type="inferred from homology"/>
<name>A0A6J4SH56_9ACTN</name>
<evidence type="ECO:0000313" key="8">
    <source>
        <dbReference type="EMBL" id="CAA9499265.1"/>
    </source>
</evidence>
<evidence type="ECO:0000256" key="3">
    <source>
        <dbReference type="ARBA" id="ARBA00022692"/>
    </source>
</evidence>
<feature type="transmembrane region" description="Helical" evidence="7">
    <location>
        <begin position="182"/>
        <end position="202"/>
    </location>
</feature>
<dbReference type="PANTHER" id="PTHR31123">
    <property type="entry name" value="ACCUMULATION OF DYADS PROTEIN 2-RELATED"/>
    <property type="match status" value="1"/>
</dbReference>
<keyword evidence="5 7" id="KW-0472">Membrane</keyword>
<evidence type="ECO:0000256" key="4">
    <source>
        <dbReference type="ARBA" id="ARBA00022989"/>
    </source>
</evidence>
<feature type="region of interest" description="Disordered" evidence="6">
    <location>
        <begin position="1"/>
        <end position="34"/>
    </location>
</feature>
<dbReference type="GO" id="GO:0005886">
    <property type="term" value="C:plasma membrane"/>
    <property type="evidence" value="ECO:0007669"/>
    <property type="project" value="TreeGrafter"/>
</dbReference>
<keyword evidence="3 7" id="KW-0812">Transmembrane</keyword>
<dbReference type="EMBL" id="CADCVV010000089">
    <property type="protein sequence ID" value="CAA9499265.1"/>
    <property type="molecule type" value="Genomic_DNA"/>
</dbReference>
<evidence type="ECO:0000256" key="6">
    <source>
        <dbReference type="SAM" id="MobiDB-lite"/>
    </source>
</evidence>
<gene>
    <name evidence="8" type="ORF">AVDCRST_MAG17-1261</name>
</gene>
<feature type="compositionally biased region" description="Basic and acidic residues" evidence="6">
    <location>
        <begin position="7"/>
        <end position="19"/>
    </location>
</feature>
<feature type="transmembrane region" description="Helical" evidence="7">
    <location>
        <begin position="152"/>
        <end position="170"/>
    </location>
</feature>
<protein>
    <submittedName>
        <fullName evidence="8">Gpr1/Fun34/YaaH family protein</fullName>
    </submittedName>
</protein>
<dbReference type="GO" id="GO:0015123">
    <property type="term" value="F:acetate transmembrane transporter activity"/>
    <property type="evidence" value="ECO:0007669"/>
    <property type="project" value="TreeGrafter"/>
</dbReference>
<feature type="transmembrane region" description="Helical" evidence="7">
    <location>
        <begin position="67"/>
        <end position="88"/>
    </location>
</feature>
<sequence length="218" mass="23283">MSPGGDGRAERDSASKRAGEIGSEARPTRTAPITADPAPLGLGAFALTTFVLSLFNSGLLPEAGEPVVFGLAFAYGGLAQMLAGMWEFRTGNTFGATAFTSFGAFWISFALLEVFFADRIPEAELDFYLGWTLLAWAIFTSYMYVASFRVTGAVNVVFLLLAATLYLLGLGDVTGSEIVTRIGGFVGIVTALAAWYASFAIVTNETFRQKVLPVKELE</sequence>
<accession>A0A6J4SH56</accession>
<feature type="transmembrane region" description="Helical" evidence="7">
    <location>
        <begin position="38"/>
        <end position="55"/>
    </location>
</feature>
<evidence type="ECO:0000256" key="7">
    <source>
        <dbReference type="SAM" id="Phobius"/>
    </source>
</evidence>
<dbReference type="NCBIfam" id="NF038013">
    <property type="entry name" value="AceTr_1"/>
    <property type="match status" value="1"/>
</dbReference>
<feature type="transmembrane region" description="Helical" evidence="7">
    <location>
        <begin position="128"/>
        <end position="146"/>
    </location>
</feature>
<feature type="transmembrane region" description="Helical" evidence="7">
    <location>
        <begin position="94"/>
        <end position="116"/>
    </location>
</feature>
<reference evidence="8" key="1">
    <citation type="submission" date="2020-02" db="EMBL/GenBank/DDBJ databases">
        <authorList>
            <person name="Meier V. D."/>
        </authorList>
    </citation>
    <scope>NUCLEOTIDE SEQUENCE</scope>
    <source>
        <strain evidence="8">AVDCRST_MAG17</strain>
    </source>
</reference>
<dbReference type="AlphaFoldDB" id="A0A6J4SH56"/>
<dbReference type="Pfam" id="PF01184">
    <property type="entry name" value="Gpr1_Fun34_YaaH"/>
    <property type="match status" value="1"/>
</dbReference>
<dbReference type="InterPro" id="IPR051633">
    <property type="entry name" value="AceTr"/>
</dbReference>
<evidence type="ECO:0000256" key="2">
    <source>
        <dbReference type="ARBA" id="ARBA00005587"/>
    </source>
</evidence>
<evidence type="ECO:0000256" key="1">
    <source>
        <dbReference type="ARBA" id="ARBA00004141"/>
    </source>
</evidence>
<comment type="similarity">
    <text evidence="2">Belongs to the acetate uptake transporter (AceTr) (TC 2.A.96) family.</text>
</comment>
<keyword evidence="4 7" id="KW-1133">Transmembrane helix</keyword>
<evidence type="ECO:0000256" key="5">
    <source>
        <dbReference type="ARBA" id="ARBA00023136"/>
    </source>
</evidence>
<comment type="subcellular location">
    <subcellularLocation>
        <location evidence="1">Membrane</location>
        <topology evidence="1">Multi-pass membrane protein</topology>
    </subcellularLocation>
</comment>
<dbReference type="PANTHER" id="PTHR31123:SF1">
    <property type="entry name" value="ACCUMULATION OF DYADS PROTEIN 2-RELATED"/>
    <property type="match status" value="1"/>
</dbReference>
<organism evidence="8">
    <name type="scientific">uncultured Solirubrobacterales bacterium</name>
    <dbReference type="NCBI Taxonomy" id="768556"/>
    <lineage>
        <taxon>Bacteria</taxon>
        <taxon>Bacillati</taxon>
        <taxon>Actinomycetota</taxon>
        <taxon>Thermoleophilia</taxon>
        <taxon>Solirubrobacterales</taxon>
        <taxon>environmental samples</taxon>
    </lineage>
</organism>
<dbReference type="InterPro" id="IPR000791">
    <property type="entry name" value="Gpr1/Fun34/SatP-like"/>
</dbReference>